<dbReference type="InterPro" id="IPR026028">
    <property type="entry name" value="V-type_ATPase_116kDa_su_euka"/>
</dbReference>
<keyword evidence="4 9" id="KW-0812">Transmembrane</keyword>
<evidence type="ECO:0000256" key="6">
    <source>
        <dbReference type="ARBA" id="ARBA00022989"/>
    </source>
</evidence>
<keyword evidence="8 9" id="KW-0472">Membrane</keyword>
<dbReference type="GO" id="GO:0005886">
    <property type="term" value="C:plasma membrane"/>
    <property type="evidence" value="ECO:0007669"/>
    <property type="project" value="TreeGrafter"/>
</dbReference>
<gene>
    <name evidence="11" type="primary">LOC113789758</name>
</gene>
<accession>A0A6P6XT93</accession>
<dbReference type="RefSeq" id="XP_027195139.1">
    <property type="nucleotide sequence ID" value="XM_027339338.1"/>
</dbReference>
<feature type="transmembrane region" description="Helical" evidence="9">
    <location>
        <begin position="585"/>
        <end position="606"/>
    </location>
</feature>
<keyword evidence="6 9" id="KW-1133">Transmembrane helix</keyword>
<evidence type="ECO:0000256" key="2">
    <source>
        <dbReference type="ARBA" id="ARBA00009904"/>
    </source>
</evidence>
<feature type="transmembrane region" description="Helical" evidence="9">
    <location>
        <begin position="618"/>
        <end position="641"/>
    </location>
</feature>
<evidence type="ECO:0000256" key="9">
    <source>
        <dbReference type="RuleBase" id="RU361189"/>
    </source>
</evidence>
<evidence type="ECO:0000256" key="5">
    <source>
        <dbReference type="ARBA" id="ARBA00022781"/>
    </source>
</evidence>
<evidence type="ECO:0000256" key="4">
    <source>
        <dbReference type="ARBA" id="ARBA00022692"/>
    </source>
</evidence>
<proteinExistence type="inferred from homology"/>
<sequence length="874" mass="101178">MNSTNRSSSKESKRQPCSGVFRSEEMLLCQLFLRSDVAFQATCRLGELGIVEFRDLNGDLNAYQRKYVDEIKHIGEIQRKLIYLYQQMLKSNFPIIEPTDDPAIPKLKEVIALENQIEKFESDLREINEHLYSLRIERSELVEMSMILAKTNQLLETTRRQRQSSFNGQYPMTDSNMMANQNQALDLEEPDNSFGIPKQSQQAYECNRIHTVTGLLRAEKALSFRKVIWRVCGQNALIQFFDVDDAIDDAKAEEFVQKKIFLIMCQGDKLFGKIKKICDGFHASQYPLPDDEDHYRRLCTKVEQNLTDIQLVIEETRLQYLAILTTLAKPQHFPTWKIQVTKFRAIFTTMNMFQKTEKGFLAEGWCARSDYHLLNGIVQEINDRAGILGQAVVEKVSTTSTPPTYFRLNRFTQGFQNIVDSYGIATYREMNPAPYTIITFPFLFAMMFADAGHGFLMMLFGLWMVLYERRLKGKSNNEIWLTFFDGRYIILLMGLFSIYTGSIYNDIFAKGYNLFGTSFIANPPAIQMLDNLIITNEDKNNNTVFDKNSQFYIPKGDRSYPYGIDPAWQISSNKILFLNSFKMKLSVIVGVTQMFFGVMISFCNHFNTKNWTSILFEFIPQIIFLLSLFGYMIALIFVKWIKIWSPPANAPSILIDFINMFLMKYPNEQAPETKYLNPWYPHKKEIQTTLLLLALIQVPIMLLIKPTIKVFFTNRRQRSPNIEESTASTSQQQDNGHHNEDENSTGDIYIYQAIHTIEYCLGSVSHTASYLRLWALSLAHSQLSEVLWTMVMHAGFANDNPNLIVRVIITYFSFGFWAVLTVVILVVMEGLSAFLHALRLHWVEFQSKFYTGNGYAFRPFYLQRILSETNILIE</sequence>
<dbReference type="Pfam" id="PF01496">
    <property type="entry name" value="V_ATPase_I"/>
    <property type="match status" value="1"/>
</dbReference>
<keyword evidence="10" id="KW-1185">Reference proteome</keyword>
<keyword evidence="5 9" id="KW-0375">Hydrogen ion transport</keyword>
<dbReference type="GO" id="GO:0000220">
    <property type="term" value="C:vacuolar proton-transporting V-type ATPase, V0 domain"/>
    <property type="evidence" value="ECO:0007669"/>
    <property type="project" value="InterPro"/>
</dbReference>
<dbReference type="GO" id="GO:0051117">
    <property type="term" value="F:ATPase binding"/>
    <property type="evidence" value="ECO:0007669"/>
    <property type="project" value="TreeGrafter"/>
</dbReference>
<evidence type="ECO:0000256" key="1">
    <source>
        <dbReference type="ARBA" id="ARBA00004141"/>
    </source>
</evidence>
<dbReference type="OMA" id="IWRVCGQ"/>
<dbReference type="PANTHER" id="PTHR11629:SF63">
    <property type="entry name" value="V-TYPE PROTON ATPASE SUBUNIT A"/>
    <property type="match status" value="1"/>
</dbReference>
<name>A0A6P6XT93_DERPT</name>
<comment type="similarity">
    <text evidence="2 9">Belongs to the V-ATPase 116 kDa subunit family.</text>
</comment>
<evidence type="ECO:0000313" key="10">
    <source>
        <dbReference type="Proteomes" id="UP000515146"/>
    </source>
</evidence>
<feature type="transmembrane region" description="Helical" evidence="9">
    <location>
        <begin position="686"/>
        <end position="708"/>
    </location>
</feature>
<feature type="transmembrane region" description="Helical" evidence="9">
    <location>
        <begin position="479"/>
        <end position="499"/>
    </location>
</feature>
<organism evidence="10 11">
    <name type="scientific">Dermatophagoides pteronyssinus</name>
    <name type="common">European house dust mite</name>
    <dbReference type="NCBI Taxonomy" id="6956"/>
    <lineage>
        <taxon>Eukaryota</taxon>
        <taxon>Metazoa</taxon>
        <taxon>Ecdysozoa</taxon>
        <taxon>Arthropoda</taxon>
        <taxon>Chelicerata</taxon>
        <taxon>Arachnida</taxon>
        <taxon>Acari</taxon>
        <taxon>Acariformes</taxon>
        <taxon>Sarcoptiformes</taxon>
        <taxon>Astigmata</taxon>
        <taxon>Psoroptidia</taxon>
        <taxon>Analgoidea</taxon>
        <taxon>Pyroglyphidae</taxon>
        <taxon>Dermatophagoidinae</taxon>
        <taxon>Dermatophagoides</taxon>
    </lineage>
</organism>
<keyword evidence="7 9" id="KW-0406">Ion transport</keyword>
<dbReference type="AlphaFoldDB" id="A0A6P6XT93"/>
<dbReference type="Proteomes" id="UP000515146">
    <property type="component" value="Unplaced"/>
</dbReference>
<dbReference type="InParanoid" id="A0A6P6XT93"/>
<dbReference type="OrthoDB" id="10264220at2759"/>
<dbReference type="InterPro" id="IPR002490">
    <property type="entry name" value="V-ATPase_116kDa_su"/>
</dbReference>
<evidence type="ECO:0000256" key="3">
    <source>
        <dbReference type="ARBA" id="ARBA00022448"/>
    </source>
</evidence>
<evidence type="ECO:0000313" key="11">
    <source>
        <dbReference type="RefSeq" id="XP_027195139.1"/>
    </source>
</evidence>
<protein>
    <recommendedName>
        <fullName evidence="9">V-type proton ATPase subunit a</fullName>
    </recommendedName>
</protein>
<feature type="transmembrane region" description="Helical" evidence="9">
    <location>
        <begin position="442"/>
        <end position="467"/>
    </location>
</feature>
<keyword evidence="3 9" id="KW-0813">Transport</keyword>
<evidence type="ECO:0000256" key="7">
    <source>
        <dbReference type="ARBA" id="ARBA00023065"/>
    </source>
</evidence>
<reference evidence="11" key="1">
    <citation type="submission" date="2025-08" db="UniProtKB">
        <authorList>
            <consortium name="RefSeq"/>
        </authorList>
    </citation>
    <scope>IDENTIFICATION</scope>
    <source>
        <strain evidence="11">Airmid</strain>
    </source>
</reference>
<dbReference type="GO" id="GO:0007035">
    <property type="term" value="P:vacuolar acidification"/>
    <property type="evidence" value="ECO:0007669"/>
    <property type="project" value="TreeGrafter"/>
</dbReference>
<comment type="function">
    <text evidence="9">Essential component of the vacuolar proton pump (V-ATPase), a multimeric enzyme that catalyzes the translocation of protons across the membranes. Required for assembly and activity of the V-ATPase.</text>
</comment>
<dbReference type="PANTHER" id="PTHR11629">
    <property type="entry name" value="VACUOLAR PROTON ATPASES"/>
    <property type="match status" value="1"/>
</dbReference>
<dbReference type="KEGG" id="dpte:113789758"/>
<dbReference type="GO" id="GO:0046961">
    <property type="term" value="F:proton-transporting ATPase activity, rotational mechanism"/>
    <property type="evidence" value="ECO:0007669"/>
    <property type="project" value="InterPro"/>
</dbReference>
<evidence type="ECO:0000256" key="8">
    <source>
        <dbReference type="ARBA" id="ARBA00023136"/>
    </source>
</evidence>
<dbReference type="PIRSF" id="PIRSF001293">
    <property type="entry name" value="ATP6V0A1"/>
    <property type="match status" value="1"/>
</dbReference>
<comment type="subcellular location">
    <subcellularLocation>
        <location evidence="1">Membrane</location>
        <topology evidence="1">Multi-pass membrane protein</topology>
    </subcellularLocation>
</comment>
<dbReference type="GeneID" id="113789758"/>
<feature type="transmembrane region" description="Helical" evidence="9">
    <location>
        <begin position="803"/>
        <end position="828"/>
    </location>
</feature>